<dbReference type="Proteomes" id="UP001598130">
    <property type="component" value="Unassembled WGS sequence"/>
</dbReference>
<name>A0ABW6CPP4_9CAUL</name>
<feature type="signal peptide" evidence="2">
    <location>
        <begin position="1"/>
        <end position="20"/>
    </location>
</feature>
<dbReference type="Pfam" id="PF13202">
    <property type="entry name" value="EF-hand_5"/>
    <property type="match status" value="1"/>
</dbReference>
<dbReference type="InterPro" id="IPR011992">
    <property type="entry name" value="EF-hand-dom_pair"/>
</dbReference>
<keyword evidence="2" id="KW-0732">Signal</keyword>
<dbReference type="InterPro" id="IPR018247">
    <property type="entry name" value="EF_Hand_1_Ca_BS"/>
</dbReference>
<dbReference type="PROSITE" id="PS00018">
    <property type="entry name" value="EF_HAND_1"/>
    <property type="match status" value="1"/>
</dbReference>
<dbReference type="RefSeq" id="WP_377370549.1">
    <property type="nucleotide sequence ID" value="NZ_JAOTJD010000026.1"/>
</dbReference>
<feature type="domain" description="EF-hand" evidence="3">
    <location>
        <begin position="113"/>
        <end position="146"/>
    </location>
</feature>
<comment type="caution">
    <text evidence="4">The sequence shown here is derived from an EMBL/GenBank/DDBJ whole genome shotgun (WGS) entry which is preliminary data.</text>
</comment>
<proteinExistence type="predicted"/>
<sequence>MNRTVPAAAVLALMAFAACAPKVEKTVAAIDPTTSAVPAATGRGMAEPRTLDGMLARARERFATADLNQDGKVTTEELEQGRADREVSGPRWGAGGRLMRADTDTDGEVTLADVEAHTRKRFARLDTDKDAVVSPGETRAALRPAN</sequence>
<dbReference type="SUPFAM" id="SSF47473">
    <property type="entry name" value="EF-hand"/>
    <property type="match status" value="1"/>
</dbReference>
<evidence type="ECO:0000256" key="1">
    <source>
        <dbReference type="SAM" id="MobiDB-lite"/>
    </source>
</evidence>
<dbReference type="Gene3D" id="1.10.238.10">
    <property type="entry name" value="EF-hand"/>
    <property type="match status" value="1"/>
</dbReference>
<feature type="compositionally biased region" description="Basic and acidic residues" evidence="1">
    <location>
        <begin position="73"/>
        <end position="88"/>
    </location>
</feature>
<dbReference type="InterPro" id="IPR002048">
    <property type="entry name" value="EF_hand_dom"/>
</dbReference>
<organism evidence="4 5">
    <name type="scientific">Phenylobacterium ferrooxidans</name>
    <dbReference type="NCBI Taxonomy" id="2982689"/>
    <lineage>
        <taxon>Bacteria</taxon>
        <taxon>Pseudomonadati</taxon>
        <taxon>Pseudomonadota</taxon>
        <taxon>Alphaproteobacteria</taxon>
        <taxon>Caulobacterales</taxon>
        <taxon>Caulobacteraceae</taxon>
        <taxon>Phenylobacterium</taxon>
    </lineage>
</organism>
<protein>
    <recommendedName>
        <fullName evidence="3">EF-hand domain-containing protein</fullName>
    </recommendedName>
</protein>
<evidence type="ECO:0000256" key="2">
    <source>
        <dbReference type="SAM" id="SignalP"/>
    </source>
</evidence>
<dbReference type="EMBL" id="JAOTJD010000026">
    <property type="protein sequence ID" value="MFD3265045.1"/>
    <property type="molecule type" value="Genomic_DNA"/>
</dbReference>
<dbReference type="PROSITE" id="PS51257">
    <property type="entry name" value="PROKAR_LIPOPROTEIN"/>
    <property type="match status" value="1"/>
</dbReference>
<evidence type="ECO:0000259" key="3">
    <source>
        <dbReference type="PROSITE" id="PS50222"/>
    </source>
</evidence>
<keyword evidence="5" id="KW-1185">Reference proteome</keyword>
<accession>A0ABW6CPP4</accession>
<evidence type="ECO:0000313" key="4">
    <source>
        <dbReference type="EMBL" id="MFD3265045.1"/>
    </source>
</evidence>
<reference evidence="4 5" key="1">
    <citation type="submission" date="2022-09" db="EMBL/GenBank/DDBJ databases">
        <title>New species of Phenylobacterium.</title>
        <authorList>
            <person name="Mieszkin S."/>
        </authorList>
    </citation>
    <scope>NUCLEOTIDE SEQUENCE [LARGE SCALE GENOMIC DNA]</scope>
    <source>
        <strain evidence="4 5">HK31-G</strain>
    </source>
</reference>
<feature type="chain" id="PRO_5046205239" description="EF-hand domain-containing protein" evidence="2">
    <location>
        <begin position="21"/>
        <end position="146"/>
    </location>
</feature>
<evidence type="ECO:0000313" key="5">
    <source>
        <dbReference type="Proteomes" id="UP001598130"/>
    </source>
</evidence>
<feature type="domain" description="EF-hand" evidence="3">
    <location>
        <begin position="53"/>
        <end position="88"/>
    </location>
</feature>
<dbReference type="PROSITE" id="PS50222">
    <property type="entry name" value="EF_HAND_2"/>
    <property type="match status" value="2"/>
</dbReference>
<feature type="region of interest" description="Disordered" evidence="1">
    <location>
        <begin position="63"/>
        <end position="101"/>
    </location>
</feature>
<gene>
    <name evidence="4" type="ORF">OCL97_13875</name>
</gene>